<feature type="domain" description="Transglycosylase SLT" evidence="3">
    <location>
        <begin position="106"/>
        <end position="203"/>
    </location>
</feature>
<dbReference type="InterPro" id="IPR023346">
    <property type="entry name" value="Lysozyme-like_dom_sf"/>
</dbReference>
<evidence type="ECO:0000256" key="2">
    <source>
        <dbReference type="SAM" id="SignalP"/>
    </source>
</evidence>
<comment type="similarity">
    <text evidence="1">Belongs to the transglycosylase Slt family.</text>
</comment>
<evidence type="ECO:0000313" key="5">
    <source>
        <dbReference type="Proteomes" id="UP000229278"/>
    </source>
</evidence>
<evidence type="ECO:0000259" key="3">
    <source>
        <dbReference type="Pfam" id="PF01464"/>
    </source>
</evidence>
<evidence type="ECO:0000313" key="4">
    <source>
        <dbReference type="EMBL" id="PIE83296.1"/>
    </source>
</evidence>
<dbReference type="Gene3D" id="1.10.530.10">
    <property type="match status" value="1"/>
</dbReference>
<dbReference type="GO" id="GO:0000270">
    <property type="term" value="P:peptidoglycan metabolic process"/>
    <property type="evidence" value="ECO:0007669"/>
    <property type="project" value="InterPro"/>
</dbReference>
<sequence length="302" mass="33359">MRQWLFAGLIPVALALSFPVQADIYAYVDSKGVRHLSNVRNNPRYKLVMRTPKYSKAARRSTSFAPGSIYGSGRAAVNTYYHSRSFAGLSARAQRKRQRFAADIHRIAAQNRIDPELMHAVIKTESAYNPRAVSPAGAVGLMQLMPATARRFGVYNRRDPIANMRGGARYLRWLLNHFNGNLRLAVAAYNAGEGAVKKYGNNVPPYRETQNYVRRVLGLYRKYRGNGMGTRYASIKNYRTHSGGVTVITPRKGAQAKLRTALRPTGDRVLSGASGSRKSPVVVNVNSKGSGSRSAWIAVGNQ</sequence>
<name>A0A2G6PFF3_9GAMM</name>
<keyword evidence="2" id="KW-0732">Signal</keyword>
<dbReference type="Pfam" id="PF01464">
    <property type="entry name" value="SLT"/>
    <property type="match status" value="1"/>
</dbReference>
<comment type="caution">
    <text evidence="4">The sequence shown here is derived from an EMBL/GenBank/DDBJ whole genome shotgun (WGS) entry which is preliminary data.</text>
</comment>
<dbReference type="AlphaFoldDB" id="A0A2G6PFF3"/>
<evidence type="ECO:0000256" key="1">
    <source>
        <dbReference type="ARBA" id="ARBA00007734"/>
    </source>
</evidence>
<protein>
    <submittedName>
        <fullName evidence="4">Lytic transglycosylase</fullName>
    </submittedName>
</protein>
<accession>A0A2G6PFF3</accession>
<dbReference type="PANTHER" id="PTHR37423:SF2">
    <property type="entry name" value="MEMBRANE-BOUND LYTIC MUREIN TRANSGLYCOSYLASE C"/>
    <property type="match status" value="1"/>
</dbReference>
<feature type="signal peptide" evidence="2">
    <location>
        <begin position="1"/>
        <end position="22"/>
    </location>
</feature>
<dbReference type="Proteomes" id="UP000229278">
    <property type="component" value="Unassembled WGS sequence"/>
</dbReference>
<dbReference type="PANTHER" id="PTHR37423">
    <property type="entry name" value="SOLUBLE LYTIC MUREIN TRANSGLYCOSYLASE-RELATED"/>
    <property type="match status" value="1"/>
</dbReference>
<feature type="chain" id="PRO_5013862419" evidence="2">
    <location>
        <begin position="23"/>
        <end position="302"/>
    </location>
</feature>
<reference evidence="4 5" key="1">
    <citation type="submission" date="2017-10" db="EMBL/GenBank/DDBJ databases">
        <title>Novel microbial diversity and functional potential in the marine mammal oral microbiome.</title>
        <authorList>
            <person name="Dudek N.K."/>
            <person name="Sun C.L."/>
            <person name="Burstein D."/>
            <person name="Kantor R.S."/>
            <person name="Aliaga Goltsman D.S."/>
            <person name="Bik E.M."/>
            <person name="Thomas B.C."/>
            <person name="Banfield J.F."/>
            <person name="Relman D.A."/>
        </authorList>
    </citation>
    <scope>NUCLEOTIDE SEQUENCE [LARGE SCALE GENOMIC DNA]</scope>
    <source>
        <strain evidence="4">DOLJORAL78_50_517</strain>
    </source>
</reference>
<dbReference type="EMBL" id="PDTV01000005">
    <property type="protein sequence ID" value="PIE83296.1"/>
    <property type="molecule type" value="Genomic_DNA"/>
</dbReference>
<organism evidence="4 5">
    <name type="scientific">Candidatus Contendibacter odensensis</name>
    <dbReference type="NCBI Taxonomy" id="1400860"/>
    <lineage>
        <taxon>Bacteria</taxon>
        <taxon>Pseudomonadati</taxon>
        <taxon>Pseudomonadota</taxon>
        <taxon>Gammaproteobacteria</taxon>
        <taxon>Candidatus Competibacteraceae</taxon>
        <taxon>Candidatus Contendibacter</taxon>
    </lineage>
</organism>
<gene>
    <name evidence="4" type="ORF">CSA09_02150</name>
</gene>
<dbReference type="GO" id="GO:0008933">
    <property type="term" value="F:peptidoglycan lytic transglycosylase activity"/>
    <property type="evidence" value="ECO:0007669"/>
    <property type="project" value="InterPro"/>
</dbReference>
<dbReference type="SUPFAM" id="SSF53955">
    <property type="entry name" value="Lysozyme-like"/>
    <property type="match status" value="1"/>
</dbReference>
<dbReference type="CDD" id="cd00254">
    <property type="entry name" value="LT-like"/>
    <property type="match status" value="1"/>
</dbReference>
<dbReference type="InterPro" id="IPR008258">
    <property type="entry name" value="Transglycosylase_SLT_dom_1"/>
</dbReference>
<dbReference type="PROSITE" id="PS00922">
    <property type="entry name" value="TRANSGLYCOSYLASE"/>
    <property type="match status" value="1"/>
</dbReference>
<dbReference type="InterPro" id="IPR000189">
    <property type="entry name" value="Transglyc_AS"/>
</dbReference>
<proteinExistence type="inferred from homology"/>
<dbReference type="GO" id="GO:0016020">
    <property type="term" value="C:membrane"/>
    <property type="evidence" value="ECO:0007669"/>
    <property type="project" value="InterPro"/>
</dbReference>